<evidence type="ECO:0000256" key="2">
    <source>
        <dbReference type="ARBA" id="ARBA00022801"/>
    </source>
</evidence>
<sequence length="174" mass="19660">MKKALLVIDVQEGMYTAGGPVYKGQELLETLQELIQKCRLHEIPVIYIQHNGPKGHPLEKGTPEWNVHPAIAPKDGDIRIEKETPDSFYKTDLRQVLQNMKIEHVILSGMQTEYCVDTTTRSAFSEGYKVTLVRDAHSTFDSEQLSAEEIVKHHNAVLGAFADVVDFKNMKIEV</sequence>
<evidence type="ECO:0000313" key="5">
    <source>
        <dbReference type="Proteomes" id="UP000242656"/>
    </source>
</evidence>
<feature type="domain" description="Isochorismatase-like" evidence="3">
    <location>
        <begin position="4"/>
        <end position="144"/>
    </location>
</feature>
<name>A0A2B0MU92_BACCE</name>
<dbReference type="InterPro" id="IPR036380">
    <property type="entry name" value="Isochorismatase-like_sf"/>
</dbReference>
<dbReference type="GO" id="GO:0016787">
    <property type="term" value="F:hydrolase activity"/>
    <property type="evidence" value="ECO:0007669"/>
    <property type="project" value="UniProtKB-KW"/>
</dbReference>
<dbReference type="PANTHER" id="PTHR43540:SF14">
    <property type="entry name" value="ISOCHORISMATASE"/>
    <property type="match status" value="1"/>
</dbReference>
<organism evidence="4 5">
    <name type="scientific">Bacillus cereus</name>
    <dbReference type="NCBI Taxonomy" id="1396"/>
    <lineage>
        <taxon>Bacteria</taxon>
        <taxon>Bacillati</taxon>
        <taxon>Bacillota</taxon>
        <taxon>Bacilli</taxon>
        <taxon>Bacillales</taxon>
        <taxon>Bacillaceae</taxon>
        <taxon>Bacillus</taxon>
        <taxon>Bacillus cereus group</taxon>
    </lineage>
</organism>
<dbReference type="PANTHER" id="PTHR43540">
    <property type="entry name" value="PEROXYUREIDOACRYLATE/UREIDOACRYLATE AMIDOHYDROLASE-RELATED"/>
    <property type="match status" value="1"/>
</dbReference>
<evidence type="ECO:0000313" key="4">
    <source>
        <dbReference type="EMBL" id="PFK47707.1"/>
    </source>
</evidence>
<comment type="similarity">
    <text evidence="1">Belongs to the isochorismatase family.</text>
</comment>
<dbReference type="Proteomes" id="UP000242656">
    <property type="component" value="Unassembled WGS sequence"/>
</dbReference>
<dbReference type="Gene3D" id="3.40.50.850">
    <property type="entry name" value="Isochorismatase-like"/>
    <property type="match status" value="1"/>
</dbReference>
<dbReference type="InterPro" id="IPR000868">
    <property type="entry name" value="Isochorismatase-like_dom"/>
</dbReference>
<protein>
    <submittedName>
        <fullName evidence="4">Cysteine hydrolase</fullName>
    </submittedName>
</protein>
<dbReference type="Pfam" id="PF00857">
    <property type="entry name" value="Isochorismatase"/>
    <property type="match status" value="1"/>
</dbReference>
<dbReference type="SUPFAM" id="SSF52499">
    <property type="entry name" value="Isochorismatase-like hydrolases"/>
    <property type="match status" value="1"/>
</dbReference>
<dbReference type="RefSeq" id="WP_098489277.1">
    <property type="nucleotide sequence ID" value="NZ_NUWN01000004.1"/>
</dbReference>
<accession>A0A2B0MU92</accession>
<dbReference type="InterPro" id="IPR050272">
    <property type="entry name" value="Isochorismatase-like_hydrls"/>
</dbReference>
<evidence type="ECO:0000256" key="1">
    <source>
        <dbReference type="ARBA" id="ARBA00006336"/>
    </source>
</evidence>
<evidence type="ECO:0000259" key="3">
    <source>
        <dbReference type="Pfam" id="PF00857"/>
    </source>
</evidence>
<dbReference type="EMBL" id="NUWN01000004">
    <property type="protein sequence ID" value="PFK47707.1"/>
    <property type="molecule type" value="Genomic_DNA"/>
</dbReference>
<gene>
    <name evidence="4" type="ORF">COI93_01035</name>
</gene>
<comment type="caution">
    <text evidence="4">The sequence shown here is derived from an EMBL/GenBank/DDBJ whole genome shotgun (WGS) entry which is preliminary data.</text>
</comment>
<keyword evidence="2 4" id="KW-0378">Hydrolase</keyword>
<reference evidence="4 5" key="1">
    <citation type="submission" date="2017-09" db="EMBL/GenBank/DDBJ databases">
        <title>Large-scale bioinformatics analysis of Bacillus genomes uncovers conserved roles of natural products in bacterial physiology.</title>
        <authorList>
            <consortium name="Agbiome Team Llc"/>
            <person name="Bleich R.M."/>
            <person name="Grubbs K.J."/>
            <person name="Santa Maria K.C."/>
            <person name="Allen S.E."/>
            <person name="Farag S."/>
            <person name="Shank E.A."/>
            <person name="Bowers A."/>
        </authorList>
    </citation>
    <scope>NUCLEOTIDE SEQUENCE [LARGE SCALE GENOMIC DNA]</scope>
    <source>
        <strain evidence="4 5">AFS083043</strain>
    </source>
</reference>
<dbReference type="CDD" id="cd01014">
    <property type="entry name" value="nicotinamidase_related"/>
    <property type="match status" value="1"/>
</dbReference>
<dbReference type="AlphaFoldDB" id="A0A2B0MU92"/>
<proteinExistence type="inferred from homology"/>